<dbReference type="InterPro" id="IPR047910">
    <property type="entry name" value="SCO0930-like"/>
</dbReference>
<name>A0A9W6SHV2_9ACTN</name>
<dbReference type="PANTHER" id="PTHR39335">
    <property type="entry name" value="BLL4220 PROTEIN"/>
    <property type="match status" value="1"/>
</dbReference>
<keyword evidence="3" id="KW-1185">Reference proteome</keyword>
<dbReference type="InterPro" id="IPR005297">
    <property type="entry name" value="Lipoprotein_repeat"/>
</dbReference>
<dbReference type="EMBL" id="BSTX01000001">
    <property type="protein sequence ID" value="GLZ76273.1"/>
    <property type="molecule type" value="Genomic_DNA"/>
</dbReference>
<feature type="chain" id="PRO_5040823865" evidence="1">
    <location>
        <begin position="26"/>
        <end position="279"/>
    </location>
</feature>
<dbReference type="Pfam" id="PF03640">
    <property type="entry name" value="Lipoprotein_15"/>
    <property type="match status" value="4"/>
</dbReference>
<dbReference type="AlphaFoldDB" id="A0A9W6SHV2"/>
<keyword evidence="2" id="KW-0449">Lipoprotein</keyword>
<dbReference type="NCBIfam" id="NF040526">
    <property type="entry name" value="SCO0930_lipo"/>
    <property type="match status" value="1"/>
</dbReference>
<proteinExistence type="predicted"/>
<organism evidence="2 3">
    <name type="scientific">Actinorhabdospora filicis</name>
    <dbReference type="NCBI Taxonomy" id="1785913"/>
    <lineage>
        <taxon>Bacteria</taxon>
        <taxon>Bacillati</taxon>
        <taxon>Actinomycetota</taxon>
        <taxon>Actinomycetes</taxon>
        <taxon>Micromonosporales</taxon>
        <taxon>Micromonosporaceae</taxon>
        <taxon>Actinorhabdospora</taxon>
    </lineage>
</organism>
<sequence length="279" mass="28829">MRKPLIAIAAAALLLGLAACGTAKAPDTTPAGNEKAADALATVTDPVLGDLVVDDEGYVLYRFDADASEPPKSNCSGECAVKWPPSPAVDAAKLTGIDPAILGSFTREDGSKQAMLSNYLLYRFAGDSAPGQTNGQGVGGKWWAVKPDGKRAGKAPAANGPLKTIDDPRLGTIVVDSEGFVLYRHKGDTDDPMASTCNGECAAAWPPVGEISTDASGVKARITSFKRADGTVQSSLDCWPLYRFAKDTKPGEVTGHGGANGTFFAVTPDGKFANGGKPL</sequence>
<dbReference type="GO" id="GO:0043448">
    <property type="term" value="P:alkane catabolic process"/>
    <property type="evidence" value="ECO:0007669"/>
    <property type="project" value="TreeGrafter"/>
</dbReference>
<accession>A0A9W6SHV2</accession>
<keyword evidence="1" id="KW-0732">Signal</keyword>
<evidence type="ECO:0000313" key="2">
    <source>
        <dbReference type="EMBL" id="GLZ76273.1"/>
    </source>
</evidence>
<feature type="signal peptide" evidence="1">
    <location>
        <begin position="1"/>
        <end position="25"/>
    </location>
</feature>
<comment type="caution">
    <text evidence="2">The sequence shown here is derived from an EMBL/GenBank/DDBJ whole genome shotgun (WGS) entry which is preliminary data.</text>
</comment>
<evidence type="ECO:0000313" key="3">
    <source>
        <dbReference type="Proteomes" id="UP001165079"/>
    </source>
</evidence>
<dbReference type="Proteomes" id="UP001165079">
    <property type="component" value="Unassembled WGS sequence"/>
</dbReference>
<reference evidence="2" key="1">
    <citation type="submission" date="2023-03" db="EMBL/GenBank/DDBJ databases">
        <title>Actinorhabdospora filicis NBRC 111898.</title>
        <authorList>
            <person name="Ichikawa N."/>
            <person name="Sato H."/>
            <person name="Tonouchi N."/>
        </authorList>
    </citation>
    <scope>NUCLEOTIDE SEQUENCE</scope>
    <source>
        <strain evidence="2">NBRC 111898</strain>
    </source>
</reference>
<protein>
    <submittedName>
        <fullName evidence="2">Lipoprotein</fullName>
    </submittedName>
</protein>
<dbReference type="RefSeq" id="WP_285661456.1">
    <property type="nucleotide sequence ID" value="NZ_BSTX01000001.1"/>
</dbReference>
<dbReference type="PROSITE" id="PS51257">
    <property type="entry name" value="PROKAR_LIPOPROTEIN"/>
    <property type="match status" value="1"/>
</dbReference>
<dbReference type="PANTHER" id="PTHR39335:SF1">
    <property type="entry name" value="BLL4220 PROTEIN"/>
    <property type="match status" value="1"/>
</dbReference>
<gene>
    <name evidence="2" type="ORF">Afil01_10800</name>
</gene>
<evidence type="ECO:0000256" key="1">
    <source>
        <dbReference type="SAM" id="SignalP"/>
    </source>
</evidence>